<evidence type="ECO:0000256" key="9">
    <source>
        <dbReference type="ARBA" id="ARBA00047597"/>
    </source>
</evidence>
<comment type="similarity">
    <text evidence="2 10">Belongs to the Arg-specific ADP-ribosyltransferase family.</text>
</comment>
<keyword evidence="4 10" id="KW-0808">Transferase</keyword>
<dbReference type="Proteomes" id="UP001642484">
    <property type="component" value="Unassembled WGS sequence"/>
</dbReference>
<evidence type="ECO:0000256" key="2">
    <source>
        <dbReference type="ARBA" id="ARBA00009558"/>
    </source>
</evidence>
<dbReference type="SUPFAM" id="SSF48208">
    <property type="entry name" value="Six-hairpin glycosidases"/>
    <property type="match status" value="1"/>
</dbReference>
<evidence type="ECO:0000256" key="5">
    <source>
        <dbReference type="ARBA" id="ARBA00022695"/>
    </source>
</evidence>
<dbReference type="EC" id="2.4.2.31" evidence="10"/>
<evidence type="ECO:0000256" key="3">
    <source>
        <dbReference type="ARBA" id="ARBA00022676"/>
    </source>
</evidence>
<comment type="catalytic activity">
    <reaction evidence="7">
        <text>an N-acyl-D-glucosamine = an N-acyl-D-mannosamine</text>
        <dbReference type="Rhea" id="RHEA:19033"/>
        <dbReference type="ChEBI" id="CHEBI:16062"/>
        <dbReference type="ChEBI" id="CHEBI:17274"/>
        <dbReference type="EC" id="5.1.3.8"/>
    </reaction>
    <physiologicalReaction direction="left-to-right" evidence="7">
        <dbReference type="Rhea" id="RHEA:19034"/>
    </physiologicalReaction>
    <physiologicalReaction direction="right-to-left" evidence="7">
        <dbReference type="Rhea" id="RHEA:19035"/>
    </physiologicalReaction>
</comment>
<comment type="caution">
    <text evidence="11">The sequence shown here is derived from an EMBL/GenBank/DDBJ whole genome shotgun (WGS) entry which is preliminary data.</text>
</comment>
<dbReference type="Pfam" id="PF01129">
    <property type="entry name" value="ART"/>
    <property type="match status" value="1"/>
</dbReference>
<dbReference type="PROSITE" id="PS51996">
    <property type="entry name" value="TR_MART"/>
    <property type="match status" value="1"/>
</dbReference>
<keyword evidence="10" id="KW-0521">NADP</keyword>
<dbReference type="Gene3D" id="1.50.10.10">
    <property type="match status" value="1"/>
</dbReference>
<dbReference type="EMBL" id="CAXAMN010006102">
    <property type="protein sequence ID" value="CAK9016487.1"/>
    <property type="molecule type" value="Genomic_DNA"/>
</dbReference>
<keyword evidence="12" id="KW-1185">Reference proteome</keyword>
<evidence type="ECO:0000313" key="11">
    <source>
        <dbReference type="EMBL" id="CAK9016487.1"/>
    </source>
</evidence>
<comment type="similarity">
    <text evidence="1">Belongs to the N-acylglucosamine 2-epimerase family.</text>
</comment>
<dbReference type="Gene3D" id="3.90.176.10">
    <property type="entry name" value="Toxin ADP-ribosyltransferase, Chain A, domain 1"/>
    <property type="match status" value="1"/>
</dbReference>
<keyword evidence="5" id="KW-0548">Nucleotidyltransferase</keyword>
<evidence type="ECO:0000256" key="8">
    <source>
        <dbReference type="ARBA" id="ARBA00046544"/>
    </source>
</evidence>
<dbReference type="SUPFAM" id="SSF56399">
    <property type="entry name" value="ADP-ribosylation"/>
    <property type="match status" value="1"/>
</dbReference>
<evidence type="ECO:0000256" key="4">
    <source>
        <dbReference type="ARBA" id="ARBA00022679"/>
    </source>
</evidence>
<evidence type="ECO:0000256" key="6">
    <source>
        <dbReference type="ARBA" id="ARBA00023235"/>
    </source>
</evidence>
<organism evidence="11 12">
    <name type="scientific">Durusdinium trenchii</name>
    <dbReference type="NCBI Taxonomy" id="1381693"/>
    <lineage>
        <taxon>Eukaryota</taxon>
        <taxon>Sar</taxon>
        <taxon>Alveolata</taxon>
        <taxon>Dinophyceae</taxon>
        <taxon>Suessiales</taxon>
        <taxon>Symbiodiniaceae</taxon>
        <taxon>Durusdinium</taxon>
    </lineage>
</organism>
<dbReference type="InterPro" id="IPR000768">
    <property type="entry name" value="ART"/>
</dbReference>
<dbReference type="InterPro" id="IPR008928">
    <property type="entry name" value="6-hairpin_glycosidase_sf"/>
</dbReference>
<proteinExistence type="inferred from homology"/>
<name>A0ABP0JQ08_9DINO</name>
<evidence type="ECO:0000313" key="12">
    <source>
        <dbReference type="Proteomes" id="UP001642484"/>
    </source>
</evidence>
<accession>A0ABP0JQ08</accession>
<dbReference type="PANTHER" id="PTHR15108">
    <property type="entry name" value="N-ACYLGLUCOSAMINE-2-EPIMERASE"/>
    <property type="match status" value="1"/>
</dbReference>
<gene>
    <name evidence="11" type="ORF">CCMP2556_LOCUS12514</name>
</gene>
<evidence type="ECO:0000256" key="10">
    <source>
        <dbReference type="RuleBase" id="RU361228"/>
    </source>
</evidence>
<reference evidence="11 12" key="1">
    <citation type="submission" date="2024-02" db="EMBL/GenBank/DDBJ databases">
        <authorList>
            <person name="Chen Y."/>
            <person name="Shah S."/>
            <person name="Dougan E. K."/>
            <person name="Thang M."/>
            <person name="Chan C."/>
        </authorList>
    </citation>
    <scope>NUCLEOTIDE SEQUENCE [LARGE SCALE GENOMIC DNA]</scope>
</reference>
<evidence type="ECO:0000256" key="1">
    <source>
        <dbReference type="ARBA" id="ARBA00008558"/>
    </source>
</evidence>
<comment type="catalytic activity">
    <reaction evidence="9 10">
        <text>L-arginyl-[protein] + NAD(+) = N(omega)-(ADP-D-ribosyl)-L-arginyl-[protein] + nicotinamide + H(+)</text>
        <dbReference type="Rhea" id="RHEA:19149"/>
        <dbReference type="Rhea" id="RHEA-COMP:10532"/>
        <dbReference type="Rhea" id="RHEA-COMP:15087"/>
        <dbReference type="ChEBI" id="CHEBI:15378"/>
        <dbReference type="ChEBI" id="CHEBI:17154"/>
        <dbReference type="ChEBI" id="CHEBI:29965"/>
        <dbReference type="ChEBI" id="CHEBI:57540"/>
        <dbReference type="ChEBI" id="CHEBI:142554"/>
        <dbReference type="EC" id="2.4.2.31"/>
    </reaction>
</comment>
<comment type="subunit">
    <text evidence="8">Homodimer. Forms a heterodimer with renin and inhibits its activity.</text>
</comment>
<evidence type="ECO:0000256" key="7">
    <source>
        <dbReference type="ARBA" id="ARBA00034243"/>
    </source>
</evidence>
<dbReference type="Pfam" id="PF07221">
    <property type="entry name" value="GlcNAc_2-epim"/>
    <property type="match status" value="1"/>
</dbReference>
<protein>
    <recommendedName>
        <fullName evidence="10">NAD(P)(+)--arginine ADP-ribosyltransferase</fullName>
        <ecNumber evidence="10">2.4.2.31</ecNumber>
    </recommendedName>
    <alternativeName>
        <fullName evidence="10">Mono(ADP-ribosyl)transferase</fullName>
    </alternativeName>
</protein>
<keyword evidence="6" id="KW-0413">Isomerase</keyword>
<keyword evidence="10" id="KW-0520">NAD</keyword>
<sequence length="517" mass="59116">MTRHGVVYGGGGSSMVSTRQANYFIIEDRRTNSRDITRAIHDYTTNDVYREVNTALCTDDRCLLQKHAKFINLLRQALYGHRERGIVYRGMFLPGRDHQLYQVGRRFLWPGFTSASRDERRAHEFGSCSGWGERVLFEIDLDYMQGLTWVRDISWASQFPQEQELLFYPYSGFQVVDRVWMGEDLHITLIPVDTKAVEARGRREAVAAASAAARAVREALEEDVIVALKGRQASDLALCLALAGCEDQEIFDARFRCRYSWPLCCPESSNLRDLQMGAPITSPMNVPMIILNVLHELQTKGALSTESAARAGIDLAMEEEWCISEILKHVKRERKQVLEVVLADGSLCPGYDGRHMNPGHAIEAGWFVLQYANRSGRADLVQVAEQMITWSFEEGWDKEHGGLFYFLDAEGRSPVYLEWDMKLWWPHNEAMIAFAMLYETLGKEEHWESFVKVTDYAMSHFSDPHNGEWYGYLNREGKVTHRFKGGPYKGCFHVPRSLFMVHQILRRCSAKAGVASD</sequence>
<keyword evidence="3 10" id="KW-0328">Glycosyltransferase</keyword>
<dbReference type="InterPro" id="IPR010819">
    <property type="entry name" value="AGE/CE"/>
</dbReference>
<dbReference type="InterPro" id="IPR012341">
    <property type="entry name" value="6hp_glycosidase-like_sf"/>
</dbReference>